<dbReference type="InterPro" id="IPR039537">
    <property type="entry name" value="Retrotran_Ty1/copia-like"/>
</dbReference>
<evidence type="ECO:0000313" key="5">
    <source>
        <dbReference type="EMBL" id="KAI5324562.1"/>
    </source>
</evidence>
<name>A0AAD4YW41_PRUDU</name>
<dbReference type="PANTHER" id="PTHR42648:SF18">
    <property type="entry name" value="RETROTRANSPOSON, UNCLASSIFIED-LIKE PROTEIN"/>
    <property type="match status" value="1"/>
</dbReference>
<feature type="compositionally biased region" description="Low complexity" evidence="3">
    <location>
        <begin position="7"/>
        <end position="32"/>
    </location>
</feature>
<evidence type="ECO:0000256" key="3">
    <source>
        <dbReference type="SAM" id="MobiDB-lite"/>
    </source>
</evidence>
<keyword evidence="6" id="KW-1185">Reference proteome</keyword>
<dbReference type="PROSITE" id="PS50158">
    <property type="entry name" value="ZF_CCHC"/>
    <property type="match status" value="1"/>
</dbReference>
<proteinExistence type="predicted"/>
<dbReference type="InterPro" id="IPR001878">
    <property type="entry name" value="Znf_CCHC"/>
</dbReference>
<dbReference type="GO" id="GO:0006508">
    <property type="term" value="P:proteolysis"/>
    <property type="evidence" value="ECO:0007669"/>
    <property type="project" value="UniProtKB-KW"/>
</dbReference>
<dbReference type="SUPFAM" id="SSF53098">
    <property type="entry name" value="Ribonuclease H-like"/>
    <property type="match status" value="1"/>
</dbReference>
<sequence>MSLNIGSKSNWSNSQNNQNKSQKSKWKPWSNKAEGSNKASSYEGNNKANSYEKNEATNTGDKCKFCDKLHYGECWVKNKVKCHKCNKIGHIARYCNTNKTVQQGHFANQVEEIGNLFYANHTETKKRVSDEWYIDSGCSNHMTSREDLLVDIDRRVKAKVQVGTGVLVDVAGKGTLVIETTKGKRYIKEVMLVPGLAENLLSVGQMIDHGYFLLFGDCKVDIFDDRTLQHLVVSVWQKWNRCFPLVFNTNKEFALKTRVHECSKLWHKRFGHFDFASLKLLQKQELVLGLPEIQEHDAVCHGCAMGKNNREAFPQESKWRAKEPLGLIHSDICGPMQTPSLGGNRYFITFIDDYSRICWVYFLRNIRSTSCV</sequence>
<evidence type="ECO:0000313" key="6">
    <source>
        <dbReference type="Proteomes" id="UP001054821"/>
    </source>
</evidence>
<evidence type="ECO:0000256" key="2">
    <source>
        <dbReference type="PROSITE-ProRule" id="PRU00047"/>
    </source>
</evidence>
<dbReference type="Pfam" id="PF13976">
    <property type="entry name" value="gag_pre-integrs"/>
    <property type="match status" value="1"/>
</dbReference>
<comment type="caution">
    <text evidence="5">The sequence shown here is derived from an EMBL/GenBank/DDBJ whole genome shotgun (WGS) entry which is preliminary data.</text>
</comment>
<dbReference type="InterPro" id="IPR012337">
    <property type="entry name" value="RNaseH-like_sf"/>
</dbReference>
<dbReference type="Proteomes" id="UP001054821">
    <property type="component" value="Chromosome 6"/>
</dbReference>
<feature type="domain" description="CCHC-type" evidence="4">
    <location>
        <begin position="81"/>
        <end position="95"/>
    </location>
</feature>
<dbReference type="Pfam" id="PF22936">
    <property type="entry name" value="Pol_BBD"/>
    <property type="match status" value="1"/>
</dbReference>
<protein>
    <recommendedName>
        <fullName evidence="4">CCHC-type domain-containing protein</fullName>
    </recommendedName>
</protein>
<keyword evidence="2" id="KW-0479">Metal-binding</keyword>
<dbReference type="InterPro" id="IPR025724">
    <property type="entry name" value="GAG-pre-integrase_dom"/>
</dbReference>
<dbReference type="Gene3D" id="3.30.420.10">
    <property type="entry name" value="Ribonuclease H-like superfamily/Ribonuclease H"/>
    <property type="match status" value="1"/>
</dbReference>
<dbReference type="InterPro" id="IPR036397">
    <property type="entry name" value="RNaseH_sf"/>
</dbReference>
<organism evidence="5 6">
    <name type="scientific">Prunus dulcis</name>
    <name type="common">Almond</name>
    <name type="synonym">Amygdalus dulcis</name>
    <dbReference type="NCBI Taxonomy" id="3755"/>
    <lineage>
        <taxon>Eukaryota</taxon>
        <taxon>Viridiplantae</taxon>
        <taxon>Streptophyta</taxon>
        <taxon>Embryophyta</taxon>
        <taxon>Tracheophyta</taxon>
        <taxon>Spermatophyta</taxon>
        <taxon>Magnoliopsida</taxon>
        <taxon>eudicotyledons</taxon>
        <taxon>Gunneridae</taxon>
        <taxon>Pentapetalae</taxon>
        <taxon>rosids</taxon>
        <taxon>fabids</taxon>
        <taxon>Rosales</taxon>
        <taxon>Rosaceae</taxon>
        <taxon>Amygdaloideae</taxon>
        <taxon>Amygdaleae</taxon>
        <taxon>Prunus</taxon>
    </lineage>
</organism>
<feature type="compositionally biased region" description="Polar residues" evidence="3">
    <location>
        <begin position="33"/>
        <end position="49"/>
    </location>
</feature>
<evidence type="ECO:0000256" key="1">
    <source>
        <dbReference type="ARBA" id="ARBA00022670"/>
    </source>
</evidence>
<dbReference type="EMBL" id="JAJFAZ020000006">
    <property type="protein sequence ID" value="KAI5324562.1"/>
    <property type="molecule type" value="Genomic_DNA"/>
</dbReference>
<dbReference type="GO" id="GO:0003676">
    <property type="term" value="F:nucleic acid binding"/>
    <property type="evidence" value="ECO:0007669"/>
    <property type="project" value="InterPro"/>
</dbReference>
<keyword evidence="1" id="KW-0378">Hydrolase</keyword>
<reference evidence="5 6" key="1">
    <citation type="journal article" date="2022" name="G3 (Bethesda)">
        <title>Whole-genome sequence and methylome profiling of the almond [Prunus dulcis (Mill.) D.A. Webb] cultivar 'Nonpareil'.</title>
        <authorList>
            <person name="D'Amico-Willman K.M."/>
            <person name="Ouma W.Z."/>
            <person name="Meulia T."/>
            <person name="Sideli G.M."/>
            <person name="Gradziel T.M."/>
            <person name="Fresnedo-Ramirez J."/>
        </authorList>
    </citation>
    <scope>NUCLEOTIDE SEQUENCE [LARGE SCALE GENOMIC DNA]</scope>
    <source>
        <strain evidence="5">Clone GOH B32 T37-40</strain>
    </source>
</reference>
<dbReference type="GO" id="GO:0008233">
    <property type="term" value="F:peptidase activity"/>
    <property type="evidence" value="ECO:0007669"/>
    <property type="project" value="UniProtKB-KW"/>
</dbReference>
<evidence type="ECO:0000259" key="4">
    <source>
        <dbReference type="PROSITE" id="PS50158"/>
    </source>
</evidence>
<dbReference type="AlphaFoldDB" id="A0AAD4YW41"/>
<accession>A0AAD4YW41</accession>
<feature type="region of interest" description="Disordered" evidence="3">
    <location>
        <begin position="1"/>
        <end position="57"/>
    </location>
</feature>
<dbReference type="GO" id="GO:0008270">
    <property type="term" value="F:zinc ion binding"/>
    <property type="evidence" value="ECO:0007669"/>
    <property type="project" value="UniProtKB-KW"/>
</dbReference>
<dbReference type="InterPro" id="IPR054722">
    <property type="entry name" value="PolX-like_BBD"/>
</dbReference>
<keyword evidence="1" id="KW-0645">Protease</keyword>
<gene>
    <name evidence="5" type="ORF">L3X38_033635</name>
</gene>
<keyword evidence="2" id="KW-0863">Zinc-finger</keyword>
<dbReference type="PANTHER" id="PTHR42648">
    <property type="entry name" value="TRANSPOSASE, PUTATIVE-RELATED"/>
    <property type="match status" value="1"/>
</dbReference>
<keyword evidence="2" id="KW-0862">Zinc</keyword>